<dbReference type="GO" id="GO:0050661">
    <property type="term" value="F:NADP binding"/>
    <property type="evidence" value="ECO:0007669"/>
    <property type="project" value="InterPro"/>
</dbReference>
<keyword evidence="4" id="KW-0274">FAD</keyword>
<dbReference type="PANTHER" id="PTHR42877:SF11">
    <property type="entry name" value="MONOOXYGENASE, PUTATIVE (AFU_ORTHOLOGUE AFUA_6G13790)-RELATED"/>
    <property type="match status" value="1"/>
</dbReference>
<evidence type="ECO:0000256" key="1">
    <source>
        <dbReference type="ARBA" id="ARBA00001974"/>
    </source>
</evidence>
<evidence type="ECO:0000256" key="4">
    <source>
        <dbReference type="ARBA" id="ARBA00022827"/>
    </source>
</evidence>
<accession>A0A0D2KIF9</accession>
<dbReference type="RefSeq" id="XP_016637387.1">
    <property type="nucleotide sequence ID" value="XM_016772248.1"/>
</dbReference>
<organism evidence="6 7">
    <name type="scientific">Fonsecaea multimorphosa CBS 102226</name>
    <dbReference type="NCBI Taxonomy" id="1442371"/>
    <lineage>
        <taxon>Eukaryota</taxon>
        <taxon>Fungi</taxon>
        <taxon>Dikarya</taxon>
        <taxon>Ascomycota</taxon>
        <taxon>Pezizomycotina</taxon>
        <taxon>Eurotiomycetes</taxon>
        <taxon>Chaetothyriomycetidae</taxon>
        <taxon>Chaetothyriales</taxon>
        <taxon>Herpotrichiellaceae</taxon>
        <taxon>Fonsecaea</taxon>
    </lineage>
</organism>
<evidence type="ECO:0000256" key="5">
    <source>
        <dbReference type="ARBA" id="ARBA00023002"/>
    </source>
</evidence>
<dbReference type="GO" id="GO:0004499">
    <property type="term" value="F:N,N-dimethylaniline monooxygenase activity"/>
    <property type="evidence" value="ECO:0007669"/>
    <property type="project" value="InterPro"/>
</dbReference>
<keyword evidence="7" id="KW-1185">Reference proteome</keyword>
<dbReference type="VEuPathDB" id="FungiDB:Z520_01732"/>
<dbReference type="Pfam" id="PF00743">
    <property type="entry name" value="FMO-like"/>
    <property type="match status" value="1"/>
</dbReference>
<comment type="similarity">
    <text evidence="2">Belongs to the FAD-binding monooxygenase family.</text>
</comment>
<dbReference type="GeneID" id="27707478"/>
<comment type="cofactor">
    <cofactor evidence="1">
        <name>FAD</name>
        <dbReference type="ChEBI" id="CHEBI:57692"/>
    </cofactor>
</comment>
<evidence type="ECO:0008006" key="8">
    <source>
        <dbReference type="Google" id="ProtNLM"/>
    </source>
</evidence>
<dbReference type="OrthoDB" id="74360at2759"/>
<evidence type="ECO:0000256" key="3">
    <source>
        <dbReference type="ARBA" id="ARBA00022630"/>
    </source>
</evidence>
<dbReference type="SUPFAM" id="SSF51905">
    <property type="entry name" value="FAD/NAD(P)-binding domain"/>
    <property type="match status" value="1"/>
</dbReference>
<dbReference type="EMBL" id="KN848063">
    <property type="protein sequence ID" value="KIY03265.1"/>
    <property type="molecule type" value="Genomic_DNA"/>
</dbReference>
<evidence type="ECO:0000313" key="6">
    <source>
        <dbReference type="EMBL" id="KIY03265.1"/>
    </source>
</evidence>
<protein>
    <recommendedName>
        <fullName evidence="8">FAD/NAD(P)-binding domain-containing protein</fullName>
    </recommendedName>
</protein>
<dbReference type="PANTHER" id="PTHR42877">
    <property type="entry name" value="L-ORNITHINE N(5)-MONOOXYGENASE-RELATED"/>
    <property type="match status" value="1"/>
</dbReference>
<sequence length="568" mass="64291">MASQYSPYCVPLNPNHLRKSRKIRVVCIGAGFAGITLGYKIAHEMKLEDGSLNILTNSGQSHPGGTWAANHYPGLMCDVPIHVYTLPFNPKHDWKNFLATGPEILEYILETTKKFDLERLMKFNTRVVDAAFDEAIGKWNLTVESEGAIWHDQCDVLIGASGTQRQASHMPNIPGLNGFKGKLVHTGDWDDSLDWKGKKVGVIGNGSSGIQVFRAMQPEAASITHYIRKPTWISMSYAHQFTPEGRNFAYSSEQLESFKTPENLFKYRKMIESFNNGLFMRLVFNDTSKGAKQAFRAELERWMSDRLHGDPELVNRLKPSYQPWCRRLTPEDKYLEALQAPNAELVDSRIEAITDNGIRNCDGSFRPFDIIVLATGFVNNRIPPWTMQGRGGITLAERWKDNVDGYISVCAPDMPNYFSIGCGPNFPIANGPVLSAMGFVSNYILKWALKIASEDIKSVCVKNERVEAYNIYLQEILRRTAWNEDCDSWYKKGKIDEYRTGITAIYPGSMNHFREMLSELRGEDFDFVYNTNNPFNFVGNGLTKVDLDENGDLASYLADTVKFDHFIP</sequence>
<gene>
    <name evidence="6" type="ORF">Z520_01732</name>
</gene>
<reference evidence="6 7" key="1">
    <citation type="submission" date="2015-01" db="EMBL/GenBank/DDBJ databases">
        <title>The Genome Sequence of Fonsecaea multimorphosa CBS 102226.</title>
        <authorList>
            <consortium name="The Broad Institute Genomics Platform"/>
            <person name="Cuomo C."/>
            <person name="de Hoog S."/>
            <person name="Gorbushina A."/>
            <person name="Stielow B."/>
            <person name="Teixiera M."/>
            <person name="Abouelleil A."/>
            <person name="Chapman S.B."/>
            <person name="Priest M."/>
            <person name="Young S.K."/>
            <person name="Wortman J."/>
            <person name="Nusbaum C."/>
            <person name="Birren B."/>
        </authorList>
    </citation>
    <scope>NUCLEOTIDE SEQUENCE [LARGE SCALE GENOMIC DNA]</scope>
    <source>
        <strain evidence="6 7">CBS 102226</strain>
    </source>
</reference>
<keyword evidence="3" id="KW-0285">Flavoprotein</keyword>
<evidence type="ECO:0000256" key="2">
    <source>
        <dbReference type="ARBA" id="ARBA00010139"/>
    </source>
</evidence>
<keyword evidence="5" id="KW-0560">Oxidoreductase</keyword>
<dbReference type="GO" id="GO:0050660">
    <property type="term" value="F:flavin adenine dinucleotide binding"/>
    <property type="evidence" value="ECO:0007669"/>
    <property type="project" value="InterPro"/>
</dbReference>
<dbReference type="InterPro" id="IPR051209">
    <property type="entry name" value="FAD-bind_Monooxygenase_sf"/>
</dbReference>
<dbReference type="InterPro" id="IPR020946">
    <property type="entry name" value="Flavin_mOase-like"/>
</dbReference>
<dbReference type="Gene3D" id="3.50.50.60">
    <property type="entry name" value="FAD/NAD(P)-binding domain"/>
    <property type="match status" value="2"/>
</dbReference>
<name>A0A0D2KIF9_9EURO</name>
<dbReference type="AlphaFoldDB" id="A0A0D2KIF9"/>
<evidence type="ECO:0000313" key="7">
    <source>
        <dbReference type="Proteomes" id="UP000053411"/>
    </source>
</evidence>
<dbReference type="InterPro" id="IPR036188">
    <property type="entry name" value="FAD/NAD-bd_sf"/>
</dbReference>
<dbReference type="Proteomes" id="UP000053411">
    <property type="component" value="Unassembled WGS sequence"/>
</dbReference>
<proteinExistence type="inferred from homology"/>